<accession>A0A8E2JSR5</accession>
<proteinExistence type="predicted"/>
<gene>
    <name evidence="3" type="ORF">AOQ84DRAFT_377358</name>
</gene>
<evidence type="ECO:0000256" key="1">
    <source>
        <dbReference type="SAM" id="MobiDB-lite"/>
    </source>
</evidence>
<dbReference type="Pfam" id="PF25545">
    <property type="entry name" value="DUF7924"/>
    <property type="match status" value="1"/>
</dbReference>
<dbReference type="Proteomes" id="UP000250140">
    <property type="component" value="Unassembled WGS sequence"/>
</dbReference>
<feature type="domain" description="DUF7924" evidence="2">
    <location>
        <begin position="298"/>
        <end position="391"/>
    </location>
</feature>
<evidence type="ECO:0000259" key="2">
    <source>
        <dbReference type="Pfam" id="PF25545"/>
    </source>
</evidence>
<protein>
    <recommendedName>
        <fullName evidence="2">DUF7924 domain-containing protein</fullName>
    </recommendedName>
</protein>
<reference evidence="3 4" key="1">
    <citation type="journal article" date="2016" name="Nat. Commun.">
        <title>Ectomycorrhizal ecology is imprinted in the genome of the dominant symbiotic fungus Cenococcum geophilum.</title>
        <authorList>
            <consortium name="DOE Joint Genome Institute"/>
            <person name="Peter M."/>
            <person name="Kohler A."/>
            <person name="Ohm R.A."/>
            <person name="Kuo A."/>
            <person name="Krutzmann J."/>
            <person name="Morin E."/>
            <person name="Arend M."/>
            <person name="Barry K.W."/>
            <person name="Binder M."/>
            <person name="Choi C."/>
            <person name="Clum A."/>
            <person name="Copeland A."/>
            <person name="Grisel N."/>
            <person name="Haridas S."/>
            <person name="Kipfer T."/>
            <person name="LaButti K."/>
            <person name="Lindquist E."/>
            <person name="Lipzen A."/>
            <person name="Maire R."/>
            <person name="Meier B."/>
            <person name="Mihaltcheva S."/>
            <person name="Molinier V."/>
            <person name="Murat C."/>
            <person name="Poggeler S."/>
            <person name="Quandt C.A."/>
            <person name="Sperisen C."/>
            <person name="Tritt A."/>
            <person name="Tisserant E."/>
            <person name="Crous P.W."/>
            <person name="Henrissat B."/>
            <person name="Nehls U."/>
            <person name="Egli S."/>
            <person name="Spatafora J.W."/>
            <person name="Grigoriev I.V."/>
            <person name="Martin F.M."/>
        </authorList>
    </citation>
    <scope>NUCLEOTIDE SEQUENCE [LARGE SCALE GENOMIC DNA]</scope>
    <source>
        <strain evidence="3 4">CBS 207.34</strain>
    </source>
</reference>
<sequence>MKRRASDSEIWQSSCCSACSAKRRKTQSADLRAPHATSPSPSHPSPQPLALAEEAPHFTQRPTHEETDLSVQYWVKRCAAVCDPEMMAAPPTPRSASLNDRGRRNAKRHTRSHGSRTPSPNKRPSPQTYRTRNMYHAGVFVDKLADLPPIIDDEVQRILGTETWEDQVLVAADELAGIVSTFWAESRRNARECSLEGDWKASLNGVIRNLAELWPDALKTHMSEKVWNSDLKPTSLPLNESQNEEYSGTSTPQFTSSHTTLPDFNPNDAAAIAAAFVGPVPPLPPYAQSVASTTSTDAVDPYHISTPKPDITVGLAHTAFVQLHQRRLVDHQASSSILSDPHAADMGIRFPFLVVEAKGLSLSGSLISGQNQAAISGACMLTILKDLNHQAAWNTSSEPDLGFHTPDVEPRIPITIPSASQPSPVLCFSIVTEGPVHELWVHFEHEGAFHMEFLQSWRTARKRDAQELVHFLARIMAWGRGRFKDAIVGKLDKVPKNGAFG</sequence>
<feature type="compositionally biased region" description="Basic residues" evidence="1">
    <location>
        <begin position="104"/>
        <end position="114"/>
    </location>
</feature>
<dbReference type="EMBL" id="KV749783">
    <property type="protein sequence ID" value="OCL07804.1"/>
    <property type="molecule type" value="Genomic_DNA"/>
</dbReference>
<evidence type="ECO:0000313" key="4">
    <source>
        <dbReference type="Proteomes" id="UP000250140"/>
    </source>
</evidence>
<keyword evidence="4" id="KW-1185">Reference proteome</keyword>
<name>A0A8E2JSR5_9PEZI</name>
<feature type="region of interest" description="Disordered" evidence="1">
    <location>
        <begin position="86"/>
        <end position="129"/>
    </location>
</feature>
<feature type="compositionally biased region" description="Polar residues" evidence="1">
    <location>
        <begin position="115"/>
        <end position="129"/>
    </location>
</feature>
<feature type="region of interest" description="Disordered" evidence="1">
    <location>
        <begin position="17"/>
        <end position="49"/>
    </location>
</feature>
<feature type="compositionally biased region" description="Polar residues" evidence="1">
    <location>
        <begin position="236"/>
        <end position="257"/>
    </location>
</feature>
<dbReference type="InterPro" id="IPR057684">
    <property type="entry name" value="DUF7924"/>
</dbReference>
<organism evidence="3 4">
    <name type="scientific">Glonium stellatum</name>
    <dbReference type="NCBI Taxonomy" id="574774"/>
    <lineage>
        <taxon>Eukaryota</taxon>
        <taxon>Fungi</taxon>
        <taxon>Dikarya</taxon>
        <taxon>Ascomycota</taxon>
        <taxon>Pezizomycotina</taxon>
        <taxon>Dothideomycetes</taxon>
        <taxon>Pleosporomycetidae</taxon>
        <taxon>Gloniales</taxon>
        <taxon>Gloniaceae</taxon>
        <taxon>Glonium</taxon>
    </lineage>
</organism>
<dbReference type="OrthoDB" id="5372703at2759"/>
<feature type="region of interest" description="Disordered" evidence="1">
    <location>
        <begin position="231"/>
        <end position="257"/>
    </location>
</feature>
<evidence type="ECO:0000313" key="3">
    <source>
        <dbReference type="EMBL" id="OCL07804.1"/>
    </source>
</evidence>
<dbReference type="AlphaFoldDB" id="A0A8E2JSR5"/>